<dbReference type="PROSITE" id="PS50050">
    <property type="entry name" value="TNFR_NGFR_2"/>
    <property type="match status" value="1"/>
</dbReference>
<dbReference type="PANTHER" id="PTHR14657:SF2">
    <property type="entry name" value="IGF-LIKE FAMILY RECEPTOR 1"/>
    <property type="match status" value="1"/>
</dbReference>
<comment type="caution">
    <text evidence="10">Lacks conserved residue(s) required for the propagation of feature annotation.</text>
</comment>
<dbReference type="InterPro" id="IPR011029">
    <property type="entry name" value="DEATH-like_dom_sf"/>
</dbReference>
<evidence type="ECO:0000256" key="8">
    <source>
        <dbReference type="ARBA" id="ARBA00074274"/>
    </source>
</evidence>
<organism evidence="14 15">
    <name type="scientific">Cyprinus carpio</name>
    <name type="common">Common carp</name>
    <dbReference type="NCBI Taxonomy" id="7962"/>
    <lineage>
        <taxon>Eukaryota</taxon>
        <taxon>Metazoa</taxon>
        <taxon>Chordata</taxon>
        <taxon>Craniata</taxon>
        <taxon>Vertebrata</taxon>
        <taxon>Euteleostomi</taxon>
        <taxon>Actinopterygii</taxon>
        <taxon>Neopterygii</taxon>
        <taxon>Teleostei</taxon>
        <taxon>Ostariophysi</taxon>
        <taxon>Cypriniformes</taxon>
        <taxon>Cyprinidae</taxon>
        <taxon>Cyprininae</taxon>
        <taxon>Cyprinus</taxon>
    </lineage>
</organism>
<keyword evidence="3 12" id="KW-0812">Transmembrane</keyword>
<feature type="region of interest" description="Disordered" evidence="11">
    <location>
        <begin position="180"/>
        <end position="214"/>
    </location>
</feature>
<dbReference type="PANTHER" id="PTHR14657">
    <property type="entry name" value="IGF-LIKE FAMILY RECEPTOR 1"/>
    <property type="match status" value="1"/>
</dbReference>
<feature type="transmembrane region" description="Helical" evidence="12">
    <location>
        <begin position="220"/>
        <end position="245"/>
    </location>
</feature>
<dbReference type="AlphaFoldDB" id="A0A8C1I9A3"/>
<dbReference type="Gene3D" id="1.10.533.10">
    <property type="entry name" value="Death Domain, Fas"/>
    <property type="match status" value="1"/>
</dbReference>
<dbReference type="PROSITE" id="PS00652">
    <property type="entry name" value="TNFR_NGFR_1"/>
    <property type="match status" value="1"/>
</dbReference>
<dbReference type="InterPro" id="IPR001368">
    <property type="entry name" value="TNFR/NGFR_Cys_rich_reg"/>
</dbReference>
<evidence type="ECO:0000256" key="10">
    <source>
        <dbReference type="PROSITE-ProRule" id="PRU00206"/>
    </source>
</evidence>
<reference evidence="14" key="1">
    <citation type="submission" date="2025-08" db="UniProtKB">
        <authorList>
            <consortium name="Ensembl"/>
        </authorList>
    </citation>
    <scope>IDENTIFICATION</scope>
</reference>
<evidence type="ECO:0000256" key="9">
    <source>
        <dbReference type="ARBA" id="ARBA00079991"/>
    </source>
</evidence>
<dbReference type="SMART" id="SM00208">
    <property type="entry name" value="TNFR"/>
    <property type="match status" value="1"/>
</dbReference>
<dbReference type="Ensembl" id="ENSCCRT00010009365.1">
    <property type="protein sequence ID" value="ENSCCRP00010008606.1"/>
    <property type="gene ID" value="ENSCCRG00010003669.1"/>
</dbReference>
<evidence type="ECO:0000313" key="15">
    <source>
        <dbReference type="Proteomes" id="UP000694427"/>
    </source>
</evidence>
<evidence type="ECO:0000256" key="12">
    <source>
        <dbReference type="SAM" id="Phobius"/>
    </source>
</evidence>
<accession>A0A8C1I9A3</accession>
<proteinExistence type="predicted"/>
<keyword evidence="10" id="KW-1015">Disulfide bond</keyword>
<keyword evidence="4" id="KW-0732">Signal</keyword>
<evidence type="ECO:0000256" key="3">
    <source>
        <dbReference type="ARBA" id="ARBA00022692"/>
    </source>
</evidence>
<evidence type="ECO:0000313" key="14">
    <source>
        <dbReference type="Ensembl" id="ENSCCRP00010008606.1"/>
    </source>
</evidence>
<evidence type="ECO:0000256" key="7">
    <source>
        <dbReference type="ARBA" id="ARBA00023170"/>
    </source>
</evidence>
<sequence>MSLARTLASTMWLSHRSPRRTIRQRQSSRLATTQVWLKRSKASWFHTVSQTLFHCSHVKDYSRSAAMTSERCVEGTFFNRSLHKCQQCETKYEIQKGHYFTENCGWSDEQQQVESPYRPCIDGTFNDGSQVVCRTCSSCQPQQFIASACNTTSDSICCKQGEQFFNGKCLPQPTQTTRTTTASTTVHTSSVDSSSPSPTSSNFPDPSQSTENSISSPQSLMPFIGIYVCFGILSTLTLVCLFLFIRRRSKPFNEELKKCCNGASHESLSRKGIARYEQAVSYNIINDCNNDHMPGLSHLLAPEVHDAPLKTVLNNLDVLEELVLVLDPDISGAKNTRHLAAQCSFSFAWINYAYSMKDHKSPLVAVLEGVVTKNPDWTVGHLAELLTAIGRNDAVEILAKLPADV</sequence>
<keyword evidence="2" id="KW-1003">Cell membrane</keyword>
<evidence type="ECO:0000256" key="1">
    <source>
        <dbReference type="ARBA" id="ARBA00004162"/>
    </source>
</evidence>
<dbReference type="FunFam" id="1.10.533.10:FF:000079">
    <property type="entry name" value="IGF like family receptor 1"/>
    <property type="match status" value="1"/>
</dbReference>
<dbReference type="SUPFAM" id="SSF47986">
    <property type="entry name" value="DEATH domain"/>
    <property type="match status" value="1"/>
</dbReference>
<dbReference type="InterPro" id="IPR042355">
    <property type="entry name" value="IGFLR1"/>
</dbReference>
<evidence type="ECO:0000259" key="13">
    <source>
        <dbReference type="PROSITE" id="PS50050"/>
    </source>
</evidence>
<keyword evidence="7" id="KW-0675">Receptor</keyword>
<keyword evidence="15" id="KW-1185">Reference proteome</keyword>
<evidence type="ECO:0000256" key="5">
    <source>
        <dbReference type="ARBA" id="ARBA00022989"/>
    </source>
</evidence>
<dbReference type="GO" id="GO:0005886">
    <property type="term" value="C:plasma membrane"/>
    <property type="evidence" value="ECO:0007669"/>
    <property type="project" value="UniProtKB-SubCell"/>
</dbReference>
<reference evidence="14" key="2">
    <citation type="submission" date="2025-09" db="UniProtKB">
        <authorList>
            <consortium name="Ensembl"/>
        </authorList>
    </citation>
    <scope>IDENTIFICATION</scope>
</reference>
<dbReference type="Gene3D" id="2.10.50.10">
    <property type="entry name" value="Tumor Necrosis Factor Receptor, subunit A, domain 2"/>
    <property type="match status" value="1"/>
</dbReference>
<evidence type="ECO:0000256" key="11">
    <source>
        <dbReference type="SAM" id="MobiDB-lite"/>
    </source>
</evidence>
<comment type="subcellular location">
    <subcellularLocation>
        <location evidence="1">Cell membrane</location>
        <topology evidence="1">Single-pass membrane protein</topology>
    </subcellularLocation>
</comment>
<dbReference type="Proteomes" id="UP000694427">
    <property type="component" value="Unplaced"/>
</dbReference>
<feature type="compositionally biased region" description="Low complexity" evidence="11">
    <location>
        <begin position="180"/>
        <end position="207"/>
    </location>
</feature>
<dbReference type="Pfam" id="PF00020">
    <property type="entry name" value="TNFR_c6"/>
    <property type="match status" value="1"/>
</dbReference>
<evidence type="ECO:0000256" key="2">
    <source>
        <dbReference type="ARBA" id="ARBA00022475"/>
    </source>
</evidence>
<feature type="disulfide bond" evidence="10">
    <location>
        <begin position="139"/>
        <end position="157"/>
    </location>
</feature>
<protein>
    <recommendedName>
        <fullName evidence="8">IGF-like family receptor 1</fullName>
    </recommendedName>
    <alternativeName>
        <fullName evidence="9">Transmembrane protein 149</fullName>
    </alternativeName>
</protein>
<feature type="domain" description="TNFR-Cys" evidence="13">
    <location>
        <begin position="119"/>
        <end position="157"/>
    </location>
</feature>
<evidence type="ECO:0000256" key="4">
    <source>
        <dbReference type="ARBA" id="ARBA00022729"/>
    </source>
</evidence>
<evidence type="ECO:0000256" key="6">
    <source>
        <dbReference type="ARBA" id="ARBA00023136"/>
    </source>
</evidence>
<keyword evidence="6 12" id="KW-0472">Membrane</keyword>
<feature type="repeat" description="TNFR-Cys" evidence="10">
    <location>
        <begin position="119"/>
        <end position="157"/>
    </location>
</feature>
<name>A0A8C1I9A3_CYPCA</name>
<keyword evidence="5 12" id="KW-1133">Transmembrane helix</keyword>
<feature type="disulfide bond" evidence="10">
    <location>
        <begin position="136"/>
        <end position="149"/>
    </location>
</feature>